<keyword evidence="2" id="KW-0812">Transmembrane</keyword>
<proteinExistence type="predicted"/>
<gene>
    <name evidence="3" type="ORF">METZ01_LOCUS382847</name>
</gene>
<name>A0A382U6Y1_9ZZZZ</name>
<evidence type="ECO:0000256" key="2">
    <source>
        <dbReference type="SAM" id="Phobius"/>
    </source>
</evidence>
<evidence type="ECO:0008006" key="4">
    <source>
        <dbReference type="Google" id="ProtNLM"/>
    </source>
</evidence>
<feature type="transmembrane region" description="Helical" evidence="2">
    <location>
        <begin position="7"/>
        <end position="27"/>
    </location>
</feature>
<feature type="coiled-coil region" evidence="1">
    <location>
        <begin position="36"/>
        <end position="102"/>
    </location>
</feature>
<evidence type="ECO:0000313" key="3">
    <source>
        <dbReference type="EMBL" id="SVD29993.1"/>
    </source>
</evidence>
<organism evidence="3">
    <name type="scientific">marine metagenome</name>
    <dbReference type="NCBI Taxonomy" id="408172"/>
    <lineage>
        <taxon>unclassified sequences</taxon>
        <taxon>metagenomes</taxon>
        <taxon>ecological metagenomes</taxon>
    </lineage>
</organism>
<dbReference type="EMBL" id="UINC01141950">
    <property type="protein sequence ID" value="SVD29993.1"/>
    <property type="molecule type" value="Genomic_DNA"/>
</dbReference>
<reference evidence="3" key="1">
    <citation type="submission" date="2018-05" db="EMBL/GenBank/DDBJ databases">
        <authorList>
            <person name="Lanie J.A."/>
            <person name="Ng W.-L."/>
            <person name="Kazmierczak K.M."/>
            <person name="Andrzejewski T.M."/>
            <person name="Davidsen T.M."/>
            <person name="Wayne K.J."/>
            <person name="Tettelin H."/>
            <person name="Glass J.I."/>
            <person name="Rusch D."/>
            <person name="Podicherti R."/>
            <person name="Tsui H.-C.T."/>
            <person name="Winkler M.E."/>
        </authorList>
    </citation>
    <scope>NUCLEOTIDE SEQUENCE</scope>
</reference>
<feature type="non-terminal residue" evidence="3">
    <location>
        <position position="189"/>
    </location>
</feature>
<dbReference type="AlphaFoldDB" id="A0A382U6Y1"/>
<accession>A0A382U6Y1</accession>
<evidence type="ECO:0000256" key="1">
    <source>
        <dbReference type="SAM" id="Coils"/>
    </source>
</evidence>
<keyword evidence="1" id="KW-0175">Coiled coil</keyword>
<sequence length="189" mass="21753">MSKNRKAVQLTLISIGLLLILTTYFFYPTIKGSKLRVETSKEKINVQEEIKILEEKEQILIDQIQEKKEYLSSGGVLEKGTLENLQINLQKTSSSLAKKKSALEKHEKVTSTDNMVESNIFENVEYKGLYDFDNPFAVKSKKAYILEEESEVIYMTDMHVTIHMRSGRIINITSDSGIYNKSTYDCFFE</sequence>
<keyword evidence="2" id="KW-1133">Transmembrane helix</keyword>
<keyword evidence="2" id="KW-0472">Membrane</keyword>
<protein>
    <recommendedName>
        <fullName evidence="4">LPS export ABC transporter periplasmic protein LptC</fullName>
    </recommendedName>
</protein>